<dbReference type="EMBL" id="FN298497">
    <property type="protein sequence ID" value="CAX66282.1"/>
    <property type="molecule type" value="Genomic_DNA"/>
</dbReference>
<name>D0R1P0_LACJF</name>
<evidence type="ECO:0000313" key="2">
    <source>
        <dbReference type="EMBL" id="CAX66282.1"/>
    </source>
</evidence>
<reference evidence="2 3" key="1">
    <citation type="journal article" date="2009" name="J. Bacteriol.">
        <title>Complete genome sequence of Lactobacillus johnsonii FI9785, a competitive exclusion agent against pathogens in poultry.</title>
        <authorList>
            <person name="Wegmann U."/>
            <person name="Overweg K."/>
            <person name="Horn N."/>
            <person name="Goesmann A."/>
            <person name="Narbad A."/>
            <person name="Gasson M.J."/>
            <person name="Shearman C."/>
        </authorList>
    </citation>
    <scope>NUCLEOTIDE SEQUENCE [LARGE SCALE GENOMIC DNA]</scope>
    <source>
        <strain evidence="2 3">FI9785</strain>
    </source>
</reference>
<dbReference type="InterPro" id="IPR038461">
    <property type="entry name" value="Schlafen_AlbA_2_dom_sf"/>
</dbReference>
<dbReference type="AlphaFoldDB" id="D0R1P0"/>
<dbReference type="Proteomes" id="UP000002627">
    <property type="component" value="Chromosome"/>
</dbReference>
<dbReference type="InterPro" id="IPR007421">
    <property type="entry name" value="Schlafen_AlbA_2_dom"/>
</dbReference>
<feature type="domain" description="Schlafen AlbA-2" evidence="1">
    <location>
        <begin position="16"/>
        <end position="147"/>
    </location>
</feature>
<dbReference type="Gene3D" id="3.30.950.30">
    <property type="entry name" value="Schlafen, AAA domain"/>
    <property type="match status" value="1"/>
</dbReference>
<proteinExistence type="predicted"/>
<organism evidence="2 3">
    <name type="scientific">Lactobacillus johnsonii (strain FI9785)</name>
    <dbReference type="NCBI Taxonomy" id="633699"/>
    <lineage>
        <taxon>Bacteria</taxon>
        <taxon>Bacillati</taxon>
        <taxon>Bacillota</taxon>
        <taxon>Bacilli</taxon>
        <taxon>Lactobacillales</taxon>
        <taxon>Lactobacillaceae</taxon>
        <taxon>Lactobacillus</taxon>
    </lineage>
</organism>
<dbReference type="HOGENOM" id="CLU_039491_0_0_9"/>
<dbReference type="KEGG" id="ljf:FI9785_399"/>
<evidence type="ECO:0000259" key="1">
    <source>
        <dbReference type="Pfam" id="PF04326"/>
    </source>
</evidence>
<dbReference type="RefSeq" id="WP_012845659.1">
    <property type="nucleotide sequence ID" value="NC_013504.1"/>
</dbReference>
<dbReference type="Pfam" id="PF04326">
    <property type="entry name" value="SLFN_AlbA_2"/>
    <property type="match status" value="1"/>
</dbReference>
<protein>
    <recommendedName>
        <fullName evidence="1">Schlafen AlbA-2 domain-containing protein</fullName>
    </recommendedName>
</protein>
<evidence type="ECO:0000313" key="3">
    <source>
        <dbReference type="Proteomes" id="UP000002627"/>
    </source>
</evidence>
<gene>
    <name evidence="2" type="ordered locus">FI9785_399</name>
</gene>
<sequence length="400" mass="47274">MTDFEKKINSLIKVDEDVYHDFKLEWYDKHHRDEMIKDIFAFVNTTHHEDCYLIIGVRDSDLKVVGVDGDKNRLTTDKLTQYINDLPIANHSVPNTKVKSLKIDNHEIDVIIVKNSDDVPVFLNEEYHPKQCKNVIRPGQIFCRLNNIETPINGTATDFQVERLWKKRLHLDLPPREIYKARLREIDNWEYFETDKVGFRYIFDPDYCMYLENNDEGRNIVESYSLNQTRITINWDTLKLMYHGQILEEIMVVWLDGIRFLTVAPNIGSLNPLSDKPLYFQYLLTDSLDFEIEQFFLNNRERGISPDAFQKDTLLKNIVIFKDEIQKEQICKLLEEDLDTVRSFVRPSSDQLKYAKAKLEAELNRAQLPQFINAVEQMCTEQNTADYIKRFIQSKVSKER</sequence>
<accession>D0R1P0</accession>
<keyword evidence="3" id="KW-1185">Reference proteome</keyword>